<sequence length="94" mass="10287">MGWRPSRRLDVKAGNATDAWSADIPLDFQSRIISAECWDENLNIRLSNDGGATYSDAFEVDPDRPFVFPFSASDIQIQNTTGGSTARYQAAAGD</sequence>
<comment type="caution">
    <text evidence="1">The sequence shown here is derived from an EMBL/GenBank/DDBJ whole genome shotgun (WGS) entry which is preliminary data.</text>
</comment>
<evidence type="ECO:0000313" key="1">
    <source>
        <dbReference type="EMBL" id="KKN57104.1"/>
    </source>
</evidence>
<dbReference type="EMBL" id="LAZR01000819">
    <property type="protein sequence ID" value="KKN57104.1"/>
    <property type="molecule type" value="Genomic_DNA"/>
</dbReference>
<proteinExistence type="predicted"/>
<gene>
    <name evidence="1" type="ORF">LCGC14_0565760</name>
</gene>
<dbReference type="AlphaFoldDB" id="A0A0F9RQY6"/>
<reference evidence="1" key="1">
    <citation type="journal article" date="2015" name="Nature">
        <title>Complex archaea that bridge the gap between prokaryotes and eukaryotes.</title>
        <authorList>
            <person name="Spang A."/>
            <person name="Saw J.H."/>
            <person name="Jorgensen S.L."/>
            <person name="Zaremba-Niedzwiedzka K."/>
            <person name="Martijn J."/>
            <person name="Lind A.E."/>
            <person name="van Eijk R."/>
            <person name="Schleper C."/>
            <person name="Guy L."/>
            <person name="Ettema T.J."/>
        </authorList>
    </citation>
    <scope>NUCLEOTIDE SEQUENCE</scope>
</reference>
<name>A0A0F9RQY6_9ZZZZ</name>
<protein>
    <submittedName>
        <fullName evidence="1">Uncharacterized protein</fullName>
    </submittedName>
</protein>
<organism evidence="1">
    <name type="scientific">marine sediment metagenome</name>
    <dbReference type="NCBI Taxonomy" id="412755"/>
    <lineage>
        <taxon>unclassified sequences</taxon>
        <taxon>metagenomes</taxon>
        <taxon>ecological metagenomes</taxon>
    </lineage>
</organism>
<accession>A0A0F9RQY6</accession>